<dbReference type="PANTHER" id="PTHR39332">
    <property type="entry name" value="BLL4707 PROTEIN"/>
    <property type="match status" value="1"/>
</dbReference>
<gene>
    <name evidence="2" type="ORF">ISP17_07860</name>
</gene>
<accession>A0ABW8JW21</accession>
<keyword evidence="1" id="KW-0732">Signal</keyword>
<dbReference type="CDD" id="cd07821">
    <property type="entry name" value="PYR_PYL_RCAR_like"/>
    <property type="match status" value="1"/>
</dbReference>
<comment type="caution">
    <text evidence="2">The sequence shown here is derived from an EMBL/GenBank/DDBJ whole genome shotgun (WGS) entry which is preliminary data.</text>
</comment>
<dbReference type="Gene3D" id="3.30.530.20">
    <property type="match status" value="1"/>
</dbReference>
<dbReference type="Pfam" id="PF10604">
    <property type="entry name" value="Polyketide_cyc2"/>
    <property type="match status" value="1"/>
</dbReference>
<dbReference type="PANTHER" id="PTHR39332:SF7">
    <property type="entry name" value="SRPBCC FAMILY PROTEIN"/>
    <property type="match status" value="1"/>
</dbReference>
<name>A0ABW8JW21_9GAMM</name>
<organism evidence="2 3">
    <name type="scientific">Dyella ginsengisoli</name>
    <dbReference type="NCBI Taxonomy" id="363848"/>
    <lineage>
        <taxon>Bacteria</taxon>
        <taxon>Pseudomonadati</taxon>
        <taxon>Pseudomonadota</taxon>
        <taxon>Gammaproteobacteria</taxon>
        <taxon>Lysobacterales</taxon>
        <taxon>Rhodanobacteraceae</taxon>
        <taxon>Dyella</taxon>
    </lineage>
</organism>
<evidence type="ECO:0000256" key="1">
    <source>
        <dbReference type="SAM" id="SignalP"/>
    </source>
</evidence>
<reference evidence="2 3" key="1">
    <citation type="submission" date="2020-10" db="EMBL/GenBank/DDBJ databases">
        <title>Phylogeny of dyella-like bacteria.</title>
        <authorList>
            <person name="Fu J."/>
        </authorList>
    </citation>
    <scope>NUCLEOTIDE SEQUENCE [LARGE SCALE GENOMIC DNA]</scope>
    <source>
        <strain evidence="2 3">Gsoil3046</strain>
    </source>
</reference>
<dbReference type="EMBL" id="JADIKM010000002">
    <property type="protein sequence ID" value="MFK2903875.1"/>
    <property type="molecule type" value="Genomic_DNA"/>
</dbReference>
<dbReference type="InterPro" id="IPR023393">
    <property type="entry name" value="START-like_dom_sf"/>
</dbReference>
<protein>
    <submittedName>
        <fullName evidence="2">SRPBCC family protein</fullName>
    </submittedName>
</protein>
<sequence length="169" mass="17769">MLAAALVLAPGLALAAAPTLKVSKSVTIHAPAATVWAKVKDFNALNTWHPAVAKDEIVAGTNNNPGAQRKLTLGNGGEVDEKLESFSDAHRRFGYTIVGGVLPVSDYHSTVRVIAAGKDTSKVTWSGTFKRKDTGDHPAADADDKTATTAISGVYQSGLDNLKKMLETK</sequence>
<keyword evidence="3" id="KW-1185">Reference proteome</keyword>
<dbReference type="Proteomes" id="UP001620460">
    <property type="component" value="Unassembled WGS sequence"/>
</dbReference>
<dbReference type="SUPFAM" id="SSF55961">
    <property type="entry name" value="Bet v1-like"/>
    <property type="match status" value="1"/>
</dbReference>
<feature type="chain" id="PRO_5046599155" evidence="1">
    <location>
        <begin position="16"/>
        <end position="169"/>
    </location>
</feature>
<evidence type="ECO:0000313" key="2">
    <source>
        <dbReference type="EMBL" id="MFK2903875.1"/>
    </source>
</evidence>
<dbReference type="InterPro" id="IPR019587">
    <property type="entry name" value="Polyketide_cyclase/dehydratase"/>
</dbReference>
<evidence type="ECO:0000313" key="3">
    <source>
        <dbReference type="Proteomes" id="UP001620460"/>
    </source>
</evidence>
<feature type="signal peptide" evidence="1">
    <location>
        <begin position="1"/>
        <end position="15"/>
    </location>
</feature>
<proteinExistence type="predicted"/>